<dbReference type="Proteomes" id="UP001295684">
    <property type="component" value="Unassembled WGS sequence"/>
</dbReference>
<evidence type="ECO:0000256" key="4">
    <source>
        <dbReference type="ARBA" id="ARBA00022448"/>
    </source>
</evidence>
<organism evidence="9 10">
    <name type="scientific">Euplotes crassus</name>
    <dbReference type="NCBI Taxonomy" id="5936"/>
    <lineage>
        <taxon>Eukaryota</taxon>
        <taxon>Sar</taxon>
        <taxon>Alveolata</taxon>
        <taxon>Ciliophora</taxon>
        <taxon>Intramacronucleata</taxon>
        <taxon>Spirotrichea</taxon>
        <taxon>Hypotrichia</taxon>
        <taxon>Euplotida</taxon>
        <taxon>Euplotidae</taxon>
        <taxon>Moneuplotes</taxon>
    </lineage>
</organism>
<dbReference type="InterPro" id="IPR001494">
    <property type="entry name" value="Importin-beta_N"/>
</dbReference>
<dbReference type="PANTHER" id="PTHR12596">
    <property type="entry name" value="EXPORTIN 4,7-RELATED"/>
    <property type="match status" value="1"/>
</dbReference>
<evidence type="ECO:0000259" key="8">
    <source>
        <dbReference type="PROSITE" id="PS50166"/>
    </source>
</evidence>
<dbReference type="Pfam" id="PF25795">
    <property type="entry name" value="TPR_XPO7"/>
    <property type="match status" value="1"/>
</dbReference>
<dbReference type="InterPro" id="IPR016024">
    <property type="entry name" value="ARM-type_fold"/>
</dbReference>
<gene>
    <name evidence="9" type="ORF">ECRASSUSDP1_LOCUS10888</name>
</gene>
<dbReference type="GO" id="GO:0005049">
    <property type="term" value="F:nuclear export signal receptor activity"/>
    <property type="evidence" value="ECO:0007669"/>
    <property type="project" value="InterPro"/>
</dbReference>
<proteinExistence type="inferred from homology"/>
<comment type="similarity">
    <text evidence="3">Belongs to the exportin family.</text>
</comment>
<dbReference type="InterPro" id="IPR057947">
    <property type="entry name" value="TPR_XPO7/RBP17"/>
</dbReference>
<evidence type="ECO:0000256" key="1">
    <source>
        <dbReference type="ARBA" id="ARBA00004123"/>
    </source>
</evidence>
<dbReference type="GO" id="GO:0005643">
    <property type="term" value="C:nuclear pore"/>
    <property type="evidence" value="ECO:0007669"/>
    <property type="project" value="TreeGrafter"/>
</dbReference>
<reference evidence="9" key="1">
    <citation type="submission" date="2023-07" db="EMBL/GenBank/DDBJ databases">
        <authorList>
            <consortium name="AG Swart"/>
            <person name="Singh M."/>
            <person name="Singh A."/>
            <person name="Seah K."/>
            <person name="Emmerich C."/>
        </authorList>
    </citation>
    <scope>NUCLEOTIDE SEQUENCE</scope>
    <source>
        <strain evidence="9">DP1</strain>
    </source>
</reference>
<evidence type="ECO:0000256" key="7">
    <source>
        <dbReference type="ARBA" id="ARBA00023242"/>
    </source>
</evidence>
<sequence length="1099" mass="126719">MDQTELKEFETLANAIANPSAAGSSSGDYQKANEALNAYTSVLDNWDKIQSVLQLTQDPNALFFAAISLKNLFADNWTKVSKEKKIDIVSFCIEFLKEKGPDCKREVLNAVIMLMVKVAKLSWFDDQSHQDSIKMILGLLGLSIGHCFIGVLALEQMIIEMTYINKGKTLIQSRRISVSFRDKFLLSIFGTVISLLNELQPKISANNSGPDSEIIRQALFHCCSLAHKCLNFEFLGVLLDETILESIGTHFPLSWRDTIENFDNTKAFFAIVQTPTLTEDTYILALQSLGELASCRITIFENATKRKEFVHNFARSLSELIKNQSEFFCSSRSISRHYIKLFHKFEMNFQVRSFGPKSDDGKLALRNYLSDLAEFTILVIKSGQSYLREIAIYLLATWNRINIEAKSEPGISTKIQEIVVTFIEQSISDLSDDQEEEDDEHFNEKELKNLTQRFETIAITCDIHISPVYNCLNEGLTFLMERYSQELENNNQELLELIEKRFAWVIRVVCAMMNRGFAPKYPAPDSNEPKPEGQDECDACIKIIDIIKKNVELNLSQTHKMSELFELAALSFMSIFRSSILCDARVIAKCISEDQEETTFNTGCSYLRIAGIFDSKDILGVVEIFFKKIILNLFTESKPIIEQNISMMNTFVQSSETRKYLMALETTQDLMENHFTKYAVLNTLETVIYLRKFYKVLSIFWEVNDHVDNFYNYMKPVTEFIRNLLEQSPSDLALKKEDILRALEILNGVSCGFKQPEAFNKFYIWFNQGPSKIIHLVFENFCDDKIILKSAFRLMKSLLDNSSSRFKPQFCYINGFMMFKEFSEIIMQYFNYVNMYIGVQITGDKYDDKYEFINLGICILGNLIAGNYINFSILEYYNDTTFIDLCKVIMTLITTQDHGELASFKSLCKNSYKIMEDFLKHHSDMMVRHFEPSLTIKVIEFILLGLMTENNNKGRCCNALRDLISHIYASRNILLKEIEEILKIEEPIFKEILKTLLTTVIYEEHKVIWVFQKPLFPTIVLNGRENYEIVKNEIISNETSPELRSKIDEELSQLCNDVFIDSSIDYEHGSPNEISLSKANKDKFTTNFSRFKNSLIKFK</sequence>
<dbReference type="GO" id="GO:0031267">
    <property type="term" value="F:small GTPase binding"/>
    <property type="evidence" value="ECO:0007669"/>
    <property type="project" value="InterPro"/>
</dbReference>
<feature type="domain" description="Importin N-terminal" evidence="8">
    <location>
        <begin position="32"/>
        <end position="117"/>
    </location>
</feature>
<protein>
    <recommendedName>
        <fullName evidence="8">Importin N-terminal domain-containing protein</fullName>
    </recommendedName>
</protein>
<dbReference type="SUPFAM" id="SSF48371">
    <property type="entry name" value="ARM repeat"/>
    <property type="match status" value="1"/>
</dbReference>
<evidence type="ECO:0000256" key="2">
    <source>
        <dbReference type="ARBA" id="ARBA00004496"/>
    </source>
</evidence>
<dbReference type="InterPro" id="IPR011989">
    <property type="entry name" value="ARM-like"/>
</dbReference>
<keyword evidence="4" id="KW-0813">Transport</keyword>
<evidence type="ECO:0000256" key="5">
    <source>
        <dbReference type="ARBA" id="ARBA00022490"/>
    </source>
</evidence>
<comment type="subcellular location">
    <subcellularLocation>
        <location evidence="2">Cytoplasm</location>
    </subcellularLocation>
    <subcellularLocation>
        <location evidence="1">Nucleus</location>
    </subcellularLocation>
</comment>
<dbReference type="PROSITE" id="PS50166">
    <property type="entry name" value="IMPORTIN_B_NT"/>
    <property type="match status" value="1"/>
</dbReference>
<evidence type="ECO:0000256" key="6">
    <source>
        <dbReference type="ARBA" id="ARBA00022927"/>
    </source>
</evidence>
<evidence type="ECO:0000256" key="3">
    <source>
        <dbReference type="ARBA" id="ARBA00009466"/>
    </source>
</evidence>
<keyword evidence="5" id="KW-0963">Cytoplasm</keyword>
<dbReference type="AlphaFoldDB" id="A0AAD1UR90"/>
<comment type="caution">
    <text evidence="9">The sequence shown here is derived from an EMBL/GenBank/DDBJ whole genome shotgun (WGS) entry which is preliminary data.</text>
</comment>
<dbReference type="Pfam" id="PF03810">
    <property type="entry name" value="IBN_N"/>
    <property type="match status" value="1"/>
</dbReference>
<accession>A0AAD1UR90</accession>
<name>A0AAD1UR90_EUPCR</name>
<dbReference type="GO" id="GO:0006611">
    <property type="term" value="P:protein export from nucleus"/>
    <property type="evidence" value="ECO:0007669"/>
    <property type="project" value="TreeGrafter"/>
</dbReference>
<keyword evidence="6" id="KW-0653">Protein transport</keyword>
<evidence type="ECO:0000313" key="10">
    <source>
        <dbReference type="Proteomes" id="UP001295684"/>
    </source>
</evidence>
<dbReference type="EMBL" id="CAMPGE010010738">
    <property type="protein sequence ID" value="CAI2369585.1"/>
    <property type="molecule type" value="Genomic_DNA"/>
</dbReference>
<dbReference type="InterPro" id="IPR044189">
    <property type="entry name" value="XPO4/7-like"/>
</dbReference>
<dbReference type="GO" id="GO:0005737">
    <property type="term" value="C:cytoplasm"/>
    <property type="evidence" value="ECO:0007669"/>
    <property type="project" value="UniProtKB-SubCell"/>
</dbReference>
<keyword evidence="10" id="KW-1185">Reference proteome</keyword>
<evidence type="ECO:0000313" key="9">
    <source>
        <dbReference type="EMBL" id="CAI2369585.1"/>
    </source>
</evidence>
<dbReference type="Gene3D" id="1.25.10.10">
    <property type="entry name" value="Leucine-rich Repeat Variant"/>
    <property type="match status" value="2"/>
</dbReference>
<keyword evidence="7" id="KW-0539">Nucleus</keyword>
<dbReference type="PANTHER" id="PTHR12596:SF2">
    <property type="entry name" value="EXPORTIN-7 ISOFORM X1"/>
    <property type="match status" value="1"/>
</dbReference>